<evidence type="ECO:0000313" key="2">
    <source>
        <dbReference type="EMBL" id="KKQ16355.1"/>
    </source>
</evidence>
<evidence type="ECO:0000313" key="3">
    <source>
        <dbReference type="Proteomes" id="UP000034448"/>
    </source>
</evidence>
<reference evidence="2 3" key="1">
    <citation type="journal article" date="2015" name="Nature">
        <title>rRNA introns, odd ribosomes, and small enigmatic genomes across a large radiation of phyla.</title>
        <authorList>
            <person name="Brown C.T."/>
            <person name="Hug L.A."/>
            <person name="Thomas B.C."/>
            <person name="Sharon I."/>
            <person name="Castelle C.J."/>
            <person name="Singh A."/>
            <person name="Wilkins M.J."/>
            <person name="Williams K.H."/>
            <person name="Banfield J.F."/>
        </authorList>
    </citation>
    <scope>NUCLEOTIDE SEQUENCE [LARGE SCALE GENOMIC DNA]</scope>
</reference>
<comment type="caution">
    <text evidence="2">The sequence shown here is derived from an EMBL/GenBank/DDBJ whole genome shotgun (WGS) entry which is preliminary data.</text>
</comment>
<sequence length="289" mass="33579">MLIDHMSFGDGIPRINCYSLTDFNTFDFCPFRFYVTHHLGKKYEIEEGNLNMALGSVLDESIKKFHKAKAYGQPSSYLINIIRAAVLDIKEKAAKTAGKPSYYSGIIKFIDEDLIKKANEIFINYYEKRDGKINQSLGEVKFCEWLLEIGGEKFKLWGWPDTYEMGEDGIAEIVDYKFREDIERGKENMDMDLMPKIYALLAAKDLKEKGYNKARFKVRFWQDSLEEDFFEEFDLDLVSGSEYLFKQKLEKILGNKSLKFCEKGFCSACNNKGREQFILELEKLGILVD</sequence>
<organism evidence="2 3">
    <name type="scientific">Candidatus Daviesbacteria bacterium GW2011_GWA1_36_8</name>
    <dbReference type="NCBI Taxonomy" id="1618417"/>
    <lineage>
        <taxon>Bacteria</taxon>
        <taxon>Candidatus Daviesiibacteriota</taxon>
    </lineage>
</organism>
<name>A0A0G0FR78_9BACT</name>
<dbReference type="Proteomes" id="UP000034448">
    <property type="component" value="Unassembled WGS sequence"/>
</dbReference>
<dbReference type="InterPro" id="IPR038726">
    <property type="entry name" value="PDDEXK_AddAB-type"/>
</dbReference>
<dbReference type="AlphaFoldDB" id="A0A0G0FR78"/>
<dbReference type="Pfam" id="PF12705">
    <property type="entry name" value="PDDEXK_1"/>
    <property type="match status" value="1"/>
</dbReference>
<feature type="domain" description="PD-(D/E)XK endonuclease-like" evidence="1">
    <location>
        <begin position="19"/>
        <end position="269"/>
    </location>
</feature>
<accession>A0A0G0FR78</accession>
<evidence type="ECO:0000259" key="1">
    <source>
        <dbReference type="Pfam" id="PF12705"/>
    </source>
</evidence>
<gene>
    <name evidence="2" type="ORF">US28_C0002G0022</name>
</gene>
<protein>
    <recommendedName>
        <fullName evidence="1">PD-(D/E)XK endonuclease-like domain-containing protein</fullName>
    </recommendedName>
</protein>
<proteinExistence type="predicted"/>
<dbReference type="EMBL" id="LBSJ01000002">
    <property type="protein sequence ID" value="KKQ16355.1"/>
    <property type="molecule type" value="Genomic_DNA"/>
</dbReference>